<evidence type="ECO:0000256" key="1">
    <source>
        <dbReference type="ARBA" id="ARBA00022801"/>
    </source>
</evidence>
<dbReference type="HAMAP" id="MF_00528">
    <property type="entry name" value="Maf"/>
    <property type="match status" value="1"/>
</dbReference>
<dbReference type="AlphaFoldDB" id="A0AAD5XL64"/>
<organism evidence="2 3">
    <name type="scientific">Physocladia obscura</name>
    <dbReference type="NCBI Taxonomy" id="109957"/>
    <lineage>
        <taxon>Eukaryota</taxon>
        <taxon>Fungi</taxon>
        <taxon>Fungi incertae sedis</taxon>
        <taxon>Chytridiomycota</taxon>
        <taxon>Chytridiomycota incertae sedis</taxon>
        <taxon>Chytridiomycetes</taxon>
        <taxon>Chytridiales</taxon>
        <taxon>Chytriomycetaceae</taxon>
        <taxon>Physocladia</taxon>
    </lineage>
</organism>
<dbReference type="EMBL" id="JADGJH010000028">
    <property type="protein sequence ID" value="KAJ3141490.1"/>
    <property type="molecule type" value="Genomic_DNA"/>
</dbReference>
<dbReference type="PIRSF" id="PIRSF006305">
    <property type="entry name" value="Maf"/>
    <property type="match status" value="1"/>
</dbReference>
<keyword evidence="1" id="KW-0378">Hydrolase</keyword>
<dbReference type="PANTHER" id="PTHR43213:SF4">
    <property type="entry name" value="7-METHYL-GTP PYROPHOSPHATASE"/>
    <property type="match status" value="1"/>
</dbReference>
<proteinExistence type="inferred from homology"/>
<reference evidence="2" key="1">
    <citation type="submission" date="2020-05" db="EMBL/GenBank/DDBJ databases">
        <title>Phylogenomic resolution of chytrid fungi.</title>
        <authorList>
            <person name="Stajich J.E."/>
            <person name="Amses K."/>
            <person name="Simmons R."/>
            <person name="Seto K."/>
            <person name="Myers J."/>
            <person name="Bonds A."/>
            <person name="Quandt C.A."/>
            <person name="Barry K."/>
            <person name="Liu P."/>
            <person name="Grigoriev I."/>
            <person name="Longcore J.E."/>
            <person name="James T.Y."/>
        </authorList>
    </citation>
    <scope>NUCLEOTIDE SEQUENCE</scope>
    <source>
        <strain evidence="2">JEL0513</strain>
    </source>
</reference>
<protein>
    <recommendedName>
        <fullName evidence="4">Maf-like protein</fullName>
    </recommendedName>
</protein>
<evidence type="ECO:0008006" key="4">
    <source>
        <dbReference type="Google" id="ProtNLM"/>
    </source>
</evidence>
<dbReference type="Proteomes" id="UP001211907">
    <property type="component" value="Unassembled WGS sequence"/>
</dbReference>
<dbReference type="InterPro" id="IPR029001">
    <property type="entry name" value="ITPase-like_fam"/>
</dbReference>
<dbReference type="InterPro" id="IPR003697">
    <property type="entry name" value="Maf-like"/>
</dbReference>
<evidence type="ECO:0000313" key="3">
    <source>
        <dbReference type="Proteomes" id="UP001211907"/>
    </source>
</evidence>
<dbReference type="PANTHER" id="PTHR43213">
    <property type="entry name" value="BIFUNCTIONAL DTTP/UTP PYROPHOSPHATASE/METHYLTRANSFERASE PROTEIN-RELATED"/>
    <property type="match status" value="1"/>
</dbReference>
<name>A0AAD5XL64_9FUNG</name>
<dbReference type="GO" id="GO:0047429">
    <property type="term" value="F:nucleoside triphosphate diphosphatase activity"/>
    <property type="evidence" value="ECO:0007669"/>
    <property type="project" value="InterPro"/>
</dbReference>
<accession>A0AAD5XL64</accession>
<gene>
    <name evidence="2" type="ORF">HK100_006029</name>
</gene>
<comment type="caution">
    <text evidence="2">The sequence shown here is derived from an EMBL/GenBank/DDBJ whole genome shotgun (WGS) entry which is preliminary data.</text>
</comment>
<dbReference type="SUPFAM" id="SSF52972">
    <property type="entry name" value="ITPase-like"/>
    <property type="match status" value="1"/>
</dbReference>
<dbReference type="Pfam" id="PF02545">
    <property type="entry name" value="Maf"/>
    <property type="match status" value="1"/>
</dbReference>
<dbReference type="Gene3D" id="3.90.950.10">
    <property type="match status" value="1"/>
</dbReference>
<keyword evidence="3" id="KW-1185">Reference proteome</keyword>
<evidence type="ECO:0000313" key="2">
    <source>
        <dbReference type="EMBL" id="KAJ3141490.1"/>
    </source>
</evidence>
<sequence>MGGHTLQLPDESYRLILGSSSKSRAYILNKYNIPFEVCVTPIDEKALGDRASDDPAILVAKIADAKANALINSGKLPQAPAIVICADQVAVYDGQIREKPVDAAEARKYLESYRDGPVLTYGGVVVYNTATRKRAATVDVAKQYFKYIPDGIIDELIAVGGVFHCCGGFTIEDKLLMPYLGETEGVDGGADSIVGLSLTVVQSLIAQTLTE</sequence>